<dbReference type="PANTHER" id="PTHR31841:SF1">
    <property type="entry name" value="PROTEIN FAM72A-RELATED"/>
    <property type="match status" value="1"/>
</dbReference>
<keyword evidence="2" id="KW-0812">Transmembrane</keyword>
<dbReference type="GO" id="GO:0005829">
    <property type="term" value="C:cytosol"/>
    <property type="evidence" value="ECO:0007669"/>
    <property type="project" value="UniProtKB-ARBA"/>
</dbReference>
<evidence type="ECO:0000256" key="1">
    <source>
        <dbReference type="ARBA" id="ARBA00006888"/>
    </source>
</evidence>
<gene>
    <name evidence="3" type="ORF">VNE69_04064</name>
</gene>
<dbReference type="AlphaFoldDB" id="A0AAX4JBC6"/>
<accession>A0AAX4JBC6</accession>
<keyword evidence="2" id="KW-0472">Membrane</keyword>
<dbReference type="KEGG" id="vnx:VNE69_04064"/>
<reference evidence="3" key="1">
    <citation type="journal article" date="2024" name="BMC Genomics">
        <title>Functional annotation of a divergent genome using sequence and structure-based similarity.</title>
        <authorList>
            <person name="Svedberg D."/>
            <person name="Winiger R.R."/>
            <person name="Berg A."/>
            <person name="Sharma H."/>
            <person name="Tellgren-Roth C."/>
            <person name="Debrunner-Vossbrinck B.A."/>
            <person name="Vossbrinck C.R."/>
            <person name="Barandun J."/>
        </authorList>
    </citation>
    <scope>NUCLEOTIDE SEQUENCE</scope>
    <source>
        <strain evidence="3">Illinois isolate</strain>
    </source>
</reference>
<dbReference type="PANTHER" id="PTHR31841">
    <property type="entry name" value="PROTEIN FAM72A-RELATED"/>
    <property type="match status" value="1"/>
</dbReference>
<evidence type="ECO:0000313" key="4">
    <source>
        <dbReference type="Proteomes" id="UP001334084"/>
    </source>
</evidence>
<evidence type="ECO:0000256" key="2">
    <source>
        <dbReference type="SAM" id="Phobius"/>
    </source>
</evidence>
<evidence type="ECO:0000313" key="3">
    <source>
        <dbReference type="EMBL" id="WUR03236.1"/>
    </source>
</evidence>
<dbReference type="Proteomes" id="UP001334084">
    <property type="component" value="Chromosome 4"/>
</dbReference>
<feature type="transmembrane region" description="Helical" evidence="2">
    <location>
        <begin position="62"/>
        <end position="83"/>
    </location>
</feature>
<dbReference type="GeneID" id="90541054"/>
<keyword evidence="4" id="KW-1185">Reference proteome</keyword>
<dbReference type="InterPro" id="IPR026768">
    <property type="entry name" value="YPEH2ZP"/>
</dbReference>
<keyword evidence="2" id="KW-1133">Transmembrane helix</keyword>
<organism evidence="3 4">
    <name type="scientific">Vairimorpha necatrix</name>
    <dbReference type="NCBI Taxonomy" id="6039"/>
    <lineage>
        <taxon>Eukaryota</taxon>
        <taxon>Fungi</taxon>
        <taxon>Fungi incertae sedis</taxon>
        <taxon>Microsporidia</taxon>
        <taxon>Nosematidae</taxon>
        <taxon>Vairimorpha</taxon>
    </lineage>
</organism>
<name>A0AAX4JBC6_9MICR</name>
<comment type="similarity">
    <text evidence="1">Belongs to the FAM72 family.</text>
</comment>
<proteinExistence type="inferred from homology"/>
<dbReference type="RefSeq" id="XP_065329381.1">
    <property type="nucleotide sequence ID" value="XM_065473309.1"/>
</dbReference>
<dbReference type="Pfam" id="PF14976">
    <property type="entry name" value="YPEH2ZP"/>
    <property type="match status" value="1"/>
</dbReference>
<dbReference type="EMBL" id="CP142729">
    <property type="protein sequence ID" value="WUR03236.1"/>
    <property type="molecule type" value="Genomic_DNA"/>
</dbReference>
<sequence>MKYNKSSFKYVYSLKCRSCCKYLSFKSMKSVLISNSKIKLFSTNYPTSNVRRSGSTYTTRSCTCLISNIICIKCLIVLGYNILVPCKLCLRNKNNGHLWMFDIKKVYYDIIIRGMRVIRWIKNIIEEYEDIEIKIR</sequence>
<protein>
    <submittedName>
        <fullName evidence="3">Protein FAM72A</fullName>
    </submittedName>
</protein>